<proteinExistence type="predicted"/>
<name>A0A3M0GCM3_9CORY</name>
<evidence type="ECO:0000313" key="1">
    <source>
        <dbReference type="EMBL" id="RMB60422.1"/>
    </source>
</evidence>
<dbReference type="GO" id="GO:0016020">
    <property type="term" value="C:membrane"/>
    <property type="evidence" value="ECO:0007669"/>
    <property type="project" value="InterPro"/>
</dbReference>
<organism evidence="1 2">
    <name type="scientific">Corynebacterium macginleyi</name>
    <dbReference type="NCBI Taxonomy" id="38290"/>
    <lineage>
        <taxon>Bacteria</taxon>
        <taxon>Bacillati</taxon>
        <taxon>Actinomycetota</taxon>
        <taxon>Actinomycetes</taxon>
        <taxon>Mycobacteriales</taxon>
        <taxon>Corynebacteriaceae</taxon>
        <taxon>Corynebacterium</taxon>
    </lineage>
</organism>
<reference evidence="1 2" key="1">
    <citation type="submission" date="2018-10" db="EMBL/GenBank/DDBJ databases">
        <title>Corynebacterium macginleyi genome sequencing and assembly of the type strain and two clinical samples.</title>
        <authorList>
            <person name="Bernier A.-M."/>
            <person name="Bernard K."/>
        </authorList>
    </citation>
    <scope>NUCLEOTIDE SEQUENCE [LARGE SCALE GENOMIC DNA]</scope>
    <source>
        <strain evidence="1 2">NML 120205</strain>
    </source>
</reference>
<dbReference type="Pfam" id="PF11382">
    <property type="entry name" value="MctB"/>
    <property type="match status" value="1"/>
</dbReference>
<dbReference type="InterPro" id="IPR021522">
    <property type="entry name" value="MctB"/>
</dbReference>
<dbReference type="RefSeq" id="WP_121911662.1">
    <property type="nucleotide sequence ID" value="NZ_CP068291.1"/>
</dbReference>
<dbReference type="GeneID" id="92746215"/>
<dbReference type="OrthoDB" id="4350157at2"/>
<gene>
    <name evidence="1" type="ORF">D9543_06965</name>
</gene>
<protein>
    <submittedName>
        <fullName evidence="1">Copper transporter</fullName>
    </submittedName>
</protein>
<comment type="caution">
    <text evidence="1">The sequence shown here is derived from an EMBL/GenBank/DDBJ whole genome shotgun (WGS) entry which is preliminary data.</text>
</comment>
<evidence type="ECO:0000313" key="2">
    <source>
        <dbReference type="Proteomes" id="UP000270649"/>
    </source>
</evidence>
<dbReference type="EMBL" id="REGC01000007">
    <property type="protein sequence ID" value="RMB60422.1"/>
    <property type="molecule type" value="Genomic_DNA"/>
</dbReference>
<dbReference type="GO" id="GO:0055070">
    <property type="term" value="P:copper ion homeostasis"/>
    <property type="evidence" value="ECO:0007669"/>
    <property type="project" value="InterPro"/>
</dbReference>
<dbReference type="AlphaFoldDB" id="A0A3M0GCM3"/>
<accession>A0A3M0GCM3</accession>
<dbReference type="Proteomes" id="UP000270649">
    <property type="component" value="Unassembled WGS sequence"/>
</dbReference>
<sequence>MEKTQLITGLGLGAAVGVALGALVIAPNLTTGVVDDDPLLAQHHKLVQENKVLRNQNEASDGIVSDVAPDVVSGTLSQRPVLVISTDDANSRDLSGITKLLEASGATAAGEIKLSHDFLRRESKDDVVAILKDKAPKKADIKGLDKTVGSYGGEVLGAALSMDPENTEPLASVKERSELLRTLRDQGFIDYKDGTILPAQSIIIVSGRGMRGYYSDTLAEFATALDRVNGSVVLSARSKQTHDDKAIEQLRTKDIDLSTVDGIERAVARIAVIFAAEEQLNGGRGDYGAAESADSALPDKEIK</sequence>